<evidence type="ECO:0000256" key="1">
    <source>
        <dbReference type="ARBA" id="ARBA00008558"/>
    </source>
</evidence>
<comment type="similarity">
    <text evidence="1">Belongs to the N-acylglucosamine 2-epimerase family.</text>
</comment>
<dbReference type="Gene3D" id="1.50.10.10">
    <property type="match status" value="1"/>
</dbReference>
<evidence type="ECO:0000256" key="2">
    <source>
        <dbReference type="ARBA" id="ARBA00023235"/>
    </source>
</evidence>
<dbReference type="PANTHER" id="PTHR15108">
    <property type="entry name" value="N-ACYLGLUCOSAMINE-2-EPIMERASE"/>
    <property type="match status" value="1"/>
</dbReference>
<proteinExistence type="inferred from homology"/>
<dbReference type="InterPro" id="IPR010819">
    <property type="entry name" value="AGE/CE"/>
</dbReference>
<keyword evidence="2 3" id="KW-0413">Isomerase</keyword>
<dbReference type="RefSeq" id="WP_135994803.1">
    <property type="nucleotide sequence ID" value="NZ_CP071057.1"/>
</dbReference>
<dbReference type="InterPro" id="IPR008928">
    <property type="entry name" value="6-hairpin_glycosidase_sf"/>
</dbReference>
<dbReference type="InterPro" id="IPR012341">
    <property type="entry name" value="6hp_glycosidase-like_sf"/>
</dbReference>
<dbReference type="Pfam" id="PF07221">
    <property type="entry name" value="GlcNAc_2-epim"/>
    <property type="match status" value="1"/>
</dbReference>
<keyword evidence="4" id="KW-1185">Reference proteome</keyword>
<evidence type="ECO:0000313" key="3">
    <source>
        <dbReference type="EMBL" id="TGY90305.1"/>
    </source>
</evidence>
<accession>A0A4S2H3U7</accession>
<sequence>MTATIEHAGTATLPFDEVRRWVFQDALPLWSTTGFDSRAGVFRERLALDGSIEDPGFRRIRVIARQIYVFSHAATIGFAPEGLACAERSFAYLADRAWLGPDKGWARRLTLAGEVEDGTADLYDLAFVLFALAWLVRAGAGGQRARDLLTATHNFLLSRMRHPDGYGFLEAADADRTLREQNPHMHVLESLVAAAQATGERRFIDSAAQVVDLFRSRILDPQTGALREFFGPQWSHRIDETGRLTEPGHQMEWVWLLNQYEQVSGEDMSGPIDLLFGFADRYGIDQETGLTYDGVRDDGAVVKPTFRSWPQTETLKALLARFERTGEFDIARMTAVLSNIREHYLDRTPAGIWFDQLDGERRPVSAFTPASTLYHVFLAYAEFLRLEPSLRKAASALR</sequence>
<reference evidence="3 4" key="1">
    <citation type="journal article" date="2017" name="Int. J. Syst. Evol. Microbiol.">
        <title>Marinicauda algicola sp. nov., isolated from a marine red alga Rhodosorus marinus.</title>
        <authorList>
            <person name="Jeong S.E."/>
            <person name="Jeon S.H."/>
            <person name="Chun B.H."/>
            <person name="Kim D.W."/>
            <person name="Jeon C.O."/>
        </authorList>
    </citation>
    <scope>NUCLEOTIDE SEQUENCE [LARGE SCALE GENOMIC DNA]</scope>
    <source>
        <strain evidence="3 4">JCM 31718</strain>
    </source>
</reference>
<protein>
    <submittedName>
        <fullName evidence="3">Mannose-6-phosphate isomerase</fullName>
    </submittedName>
</protein>
<dbReference type="OrthoDB" id="9806359at2"/>
<dbReference type="EMBL" id="SRXW01000001">
    <property type="protein sequence ID" value="TGY90305.1"/>
    <property type="molecule type" value="Genomic_DNA"/>
</dbReference>
<name>A0A4S2H3U7_9PROT</name>
<organism evidence="3 4">
    <name type="scientific">Marinicauda algicola</name>
    <dbReference type="NCBI Taxonomy" id="2029849"/>
    <lineage>
        <taxon>Bacteria</taxon>
        <taxon>Pseudomonadati</taxon>
        <taxon>Pseudomonadota</taxon>
        <taxon>Alphaproteobacteria</taxon>
        <taxon>Maricaulales</taxon>
        <taxon>Maricaulaceae</taxon>
        <taxon>Marinicauda</taxon>
    </lineage>
</organism>
<evidence type="ECO:0000313" key="4">
    <source>
        <dbReference type="Proteomes" id="UP000308054"/>
    </source>
</evidence>
<dbReference type="GO" id="GO:0005975">
    <property type="term" value="P:carbohydrate metabolic process"/>
    <property type="evidence" value="ECO:0007669"/>
    <property type="project" value="InterPro"/>
</dbReference>
<dbReference type="Proteomes" id="UP000308054">
    <property type="component" value="Unassembled WGS sequence"/>
</dbReference>
<dbReference type="GO" id="GO:0016853">
    <property type="term" value="F:isomerase activity"/>
    <property type="evidence" value="ECO:0007669"/>
    <property type="project" value="UniProtKB-KW"/>
</dbReference>
<dbReference type="AlphaFoldDB" id="A0A4S2H3U7"/>
<dbReference type="SUPFAM" id="SSF48208">
    <property type="entry name" value="Six-hairpin glycosidases"/>
    <property type="match status" value="1"/>
</dbReference>
<comment type="caution">
    <text evidence="3">The sequence shown here is derived from an EMBL/GenBank/DDBJ whole genome shotgun (WGS) entry which is preliminary data.</text>
</comment>
<gene>
    <name evidence="3" type="ORF">E5163_04045</name>
</gene>